<sequence length="161" mass="18524">MTKHCEDIDSSIYCKFHVIKLEDIIRIKLLFDYLTNYDVTDNKRNISEIICKREHELLLSNIITNYNRLHICNNVFSEFCHEFDECNGICGEGKISMYHCNEDQVSSFSVRGSDVERLNLGKHKVSSHSKSSGDAVMYSSSIFPSDGLTTYTGVKLFHRLL</sequence>
<organism evidence="1 2">
    <name type="scientific">Plasmodium ovale curtisi</name>
    <dbReference type="NCBI Taxonomy" id="864141"/>
    <lineage>
        <taxon>Eukaryota</taxon>
        <taxon>Sar</taxon>
        <taxon>Alveolata</taxon>
        <taxon>Apicomplexa</taxon>
        <taxon>Aconoidasida</taxon>
        <taxon>Haemosporida</taxon>
        <taxon>Plasmodiidae</taxon>
        <taxon>Plasmodium</taxon>
        <taxon>Plasmodium (Plasmodium)</taxon>
    </lineage>
</organism>
<reference evidence="2" key="1">
    <citation type="submission" date="2016-05" db="EMBL/GenBank/DDBJ databases">
        <authorList>
            <person name="Naeem Raeece"/>
        </authorList>
    </citation>
    <scope>NUCLEOTIDE SEQUENCE [LARGE SCALE GENOMIC DNA]</scope>
</reference>
<dbReference type="AlphaFoldDB" id="A0A1A8WDN1"/>
<proteinExistence type="predicted"/>
<gene>
    <name evidence="1" type="ORF">POVCU2_0059710</name>
</gene>
<protein>
    <submittedName>
        <fullName evidence="1">PIR Superfamily Protein</fullName>
    </submittedName>
</protein>
<dbReference type="Proteomes" id="UP000078560">
    <property type="component" value="Unassembled WGS sequence"/>
</dbReference>
<name>A0A1A8WDN1_PLAOA</name>
<accession>A0A1A8WDN1</accession>
<evidence type="ECO:0000313" key="2">
    <source>
        <dbReference type="Proteomes" id="UP000078560"/>
    </source>
</evidence>
<evidence type="ECO:0000313" key="1">
    <source>
        <dbReference type="EMBL" id="SBS90128.1"/>
    </source>
</evidence>
<dbReference type="EMBL" id="FLQU01000893">
    <property type="protein sequence ID" value="SBS90128.1"/>
    <property type="molecule type" value="Genomic_DNA"/>
</dbReference>